<dbReference type="OrthoDB" id="9793216at2"/>
<dbReference type="Gene3D" id="1.20.120.450">
    <property type="entry name" value="dinb family like domain"/>
    <property type="match status" value="1"/>
</dbReference>
<name>A0A4R4E4K5_9BACT</name>
<dbReference type="Proteomes" id="UP000295164">
    <property type="component" value="Unassembled WGS sequence"/>
</dbReference>
<protein>
    <submittedName>
        <fullName evidence="2">DinB family protein</fullName>
    </submittedName>
</protein>
<gene>
    <name evidence="2" type="ORF">E0486_04135</name>
</gene>
<dbReference type="InterPro" id="IPR034660">
    <property type="entry name" value="DinB/YfiT-like"/>
</dbReference>
<keyword evidence="3" id="KW-1185">Reference proteome</keyword>
<dbReference type="SUPFAM" id="SSF109854">
    <property type="entry name" value="DinB/YfiT-like putative metalloenzymes"/>
    <property type="match status" value="1"/>
</dbReference>
<dbReference type="AlphaFoldDB" id="A0A4R4E4K5"/>
<dbReference type="InterPro" id="IPR024775">
    <property type="entry name" value="DinB-like"/>
</dbReference>
<evidence type="ECO:0000259" key="1">
    <source>
        <dbReference type="Pfam" id="PF12867"/>
    </source>
</evidence>
<accession>A0A4R4E4K5</accession>
<sequence length="174" mass="19711">MPQLQLDRIPEYYHRYVAQVAHLDLSAALKHRRDVLLPLLRALPDERWDFAYAPGKWTIKELVLHLTDTERVFAYRALTFARNGGTPLPGFDENTFAEYSEAARRSPASLLAELESVLDGSDSLFLSFSDAQLERTGTANEKPIYVYGIGYILAGHILHHKSVLEERYLAIPLG</sequence>
<organism evidence="2 3">
    <name type="scientific">Flaviaesturariibacter aridisoli</name>
    <dbReference type="NCBI Taxonomy" id="2545761"/>
    <lineage>
        <taxon>Bacteria</taxon>
        <taxon>Pseudomonadati</taxon>
        <taxon>Bacteroidota</taxon>
        <taxon>Chitinophagia</taxon>
        <taxon>Chitinophagales</taxon>
        <taxon>Chitinophagaceae</taxon>
        <taxon>Flaviaestuariibacter</taxon>
    </lineage>
</organism>
<dbReference type="Pfam" id="PF12867">
    <property type="entry name" value="DinB_2"/>
    <property type="match status" value="1"/>
</dbReference>
<evidence type="ECO:0000313" key="2">
    <source>
        <dbReference type="EMBL" id="TCZ73877.1"/>
    </source>
</evidence>
<dbReference type="EMBL" id="SKFH01000004">
    <property type="protein sequence ID" value="TCZ73877.1"/>
    <property type="molecule type" value="Genomic_DNA"/>
</dbReference>
<evidence type="ECO:0000313" key="3">
    <source>
        <dbReference type="Proteomes" id="UP000295164"/>
    </source>
</evidence>
<feature type="domain" description="DinB-like" evidence="1">
    <location>
        <begin position="29"/>
        <end position="161"/>
    </location>
</feature>
<proteinExistence type="predicted"/>
<comment type="caution">
    <text evidence="2">The sequence shown here is derived from an EMBL/GenBank/DDBJ whole genome shotgun (WGS) entry which is preliminary data.</text>
</comment>
<reference evidence="2 3" key="1">
    <citation type="submission" date="2019-03" db="EMBL/GenBank/DDBJ databases">
        <authorList>
            <person name="Kim M.K.M."/>
        </authorList>
    </citation>
    <scope>NUCLEOTIDE SEQUENCE [LARGE SCALE GENOMIC DNA]</scope>
    <source>
        <strain evidence="2 3">17J68-15</strain>
    </source>
</reference>
<dbReference type="RefSeq" id="WP_131850877.1">
    <property type="nucleotide sequence ID" value="NZ_SKFH01000004.1"/>
</dbReference>